<feature type="transmembrane region" description="Helical" evidence="1">
    <location>
        <begin position="73"/>
        <end position="92"/>
    </location>
</feature>
<evidence type="ECO:0000313" key="4">
    <source>
        <dbReference type="Proteomes" id="UP000807342"/>
    </source>
</evidence>
<evidence type="ECO:0000256" key="1">
    <source>
        <dbReference type="SAM" id="Phobius"/>
    </source>
</evidence>
<comment type="caution">
    <text evidence="3">The sequence shown here is derived from an EMBL/GenBank/DDBJ whole genome shotgun (WGS) entry which is preliminary data.</text>
</comment>
<dbReference type="AlphaFoldDB" id="A0A9P6C5T2"/>
<feature type="transmembrane region" description="Helical" evidence="1">
    <location>
        <begin position="137"/>
        <end position="163"/>
    </location>
</feature>
<dbReference type="OrthoDB" id="3353364at2759"/>
<feature type="transmembrane region" description="Helical" evidence="1">
    <location>
        <begin position="257"/>
        <end position="273"/>
    </location>
</feature>
<dbReference type="InterPro" id="IPR045340">
    <property type="entry name" value="DUF6533"/>
</dbReference>
<dbReference type="Proteomes" id="UP000807342">
    <property type="component" value="Unassembled WGS sequence"/>
</dbReference>
<accession>A0A9P6C5T2</accession>
<keyword evidence="1" id="KW-0812">Transmembrane</keyword>
<proteinExistence type="predicted"/>
<protein>
    <recommendedName>
        <fullName evidence="2">DUF6533 domain-containing protein</fullName>
    </recommendedName>
</protein>
<dbReference type="Pfam" id="PF20151">
    <property type="entry name" value="DUF6533"/>
    <property type="match status" value="1"/>
</dbReference>
<keyword evidence="1" id="KW-1133">Transmembrane helix</keyword>
<gene>
    <name evidence="3" type="ORF">P691DRAFT_801602</name>
</gene>
<reference evidence="3" key="1">
    <citation type="submission" date="2020-11" db="EMBL/GenBank/DDBJ databases">
        <authorList>
            <consortium name="DOE Joint Genome Institute"/>
            <person name="Ahrendt S."/>
            <person name="Riley R."/>
            <person name="Andreopoulos W."/>
            <person name="Labutti K."/>
            <person name="Pangilinan J."/>
            <person name="Ruiz-Duenas F.J."/>
            <person name="Barrasa J.M."/>
            <person name="Sanchez-Garcia M."/>
            <person name="Camarero S."/>
            <person name="Miyauchi S."/>
            <person name="Serrano A."/>
            <person name="Linde D."/>
            <person name="Babiker R."/>
            <person name="Drula E."/>
            <person name="Ayuso-Fernandez I."/>
            <person name="Pacheco R."/>
            <person name="Padilla G."/>
            <person name="Ferreira P."/>
            <person name="Barriuso J."/>
            <person name="Kellner H."/>
            <person name="Castanera R."/>
            <person name="Alfaro M."/>
            <person name="Ramirez L."/>
            <person name="Pisabarro A.G."/>
            <person name="Kuo A."/>
            <person name="Tritt A."/>
            <person name="Lipzen A."/>
            <person name="He G."/>
            <person name="Yan M."/>
            <person name="Ng V."/>
            <person name="Cullen D."/>
            <person name="Martin F."/>
            <person name="Rosso M.-N."/>
            <person name="Henrissat B."/>
            <person name="Hibbett D."/>
            <person name="Martinez A.T."/>
            <person name="Grigoriev I.V."/>
        </authorList>
    </citation>
    <scope>NUCLEOTIDE SEQUENCE</scope>
    <source>
        <strain evidence="3">MF-IS2</strain>
    </source>
</reference>
<name>A0A9P6C5T2_9AGAR</name>
<feature type="transmembrane region" description="Helical" evidence="1">
    <location>
        <begin position="104"/>
        <end position="125"/>
    </location>
</feature>
<keyword evidence="1" id="KW-0472">Membrane</keyword>
<organism evidence="3 4">
    <name type="scientific">Macrolepiota fuliginosa MF-IS2</name>
    <dbReference type="NCBI Taxonomy" id="1400762"/>
    <lineage>
        <taxon>Eukaryota</taxon>
        <taxon>Fungi</taxon>
        <taxon>Dikarya</taxon>
        <taxon>Basidiomycota</taxon>
        <taxon>Agaricomycotina</taxon>
        <taxon>Agaricomycetes</taxon>
        <taxon>Agaricomycetidae</taxon>
        <taxon>Agaricales</taxon>
        <taxon>Agaricineae</taxon>
        <taxon>Agaricaceae</taxon>
        <taxon>Macrolepiota</taxon>
    </lineage>
</organism>
<keyword evidence="4" id="KW-1185">Reference proteome</keyword>
<evidence type="ECO:0000313" key="3">
    <source>
        <dbReference type="EMBL" id="KAF9453261.1"/>
    </source>
</evidence>
<feature type="transmembrane region" description="Helical" evidence="1">
    <location>
        <begin position="227"/>
        <end position="245"/>
    </location>
</feature>
<evidence type="ECO:0000259" key="2">
    <source>
        <dbReference type="Pfam" id="PF20151"/>
    </source>
</evidence>
<feature type="domain" description="DUF6533" evidence="2">
    <location>
        <begin position="43"/>
        <end position="82"/>
    </location>
</feature>
<dbReference type="EMBL" id="MU151063">
    <property type="protein sequence ID" value="KAF9453261.1"/>
    <property type="molecule type" value="Genomic_DNA"/>
</dbReference>
<feature type="transmembrane region" description="Helical" evidence="1">
    <location>
        <begin position="183"/>
        <end position="207"/>
    </location>
</feature>
<sequence length="346" mass="37802">MSGIAAVNLAAASTVSGGDPQVEQLIATGLQLTHILQVYTSSMMAVSVWDWIACAKMEWTRVWKREWSLVKCLYIWTRYYGMACFAINLWLFNGEFTVEKCKSLHYLIAATCMWVTVGSEAILAIRTYAFLGKKPWVGVLMVAMLLGETAFLLYVAIAGVYQIPPLVGKAGPCTASDKPGKHIVSGFWIAPVIFDLICTGLTVSKAISLRGAGVHSGLVTVFVREGIFYFIAISGVNVLNAAFMIQSADPKLQNLNSFLALILSQVLCCRLVLNLRSRGHEKMGATITDSHPSFGYASRNAQNFSIPLKKYQGTGYRNQDANSDEVYDGVKVQINVETAGEGSQKV</sequence>